<keyword evidence="5" id="KW-1185">Reference proteome</keyword>
<dbReference type="InterPro" id="IPR001173">
    <property type="entry name" value="Glyco_trans_2-like"/>
</dbReference>
<evidence type="ECO:0000313" key="5">
    <source>
        <dbReference type="Proteomes" id="UP000326921"/>
    </source>
</evidence>
<dbReference type="Pfam" id="PF02709">
    <property type="entry name" value="Glyco_transf_7C"/>
    <property type="match status" value="1"/>
</dbReference>
<dbReference type="InterPro" id="IPR029044">
    <property type="entry name" value="Nucleotide-diphossugar_trans"/>
</dbReference>
<name>A0A5Q0QHW9_9SPHI</name>
<dbReference type="InterPro" id="IPR027791">
    <property type="entry name" value="Galactosyl_T_C"/>
</dbReference>
<feature type="domain" description="Glycosyltransferase 2-like" evidence="2">
    <location>
        <begin position="4"/>
        <end position="124"/>
    </location>
</feature>
<dbReference type="Proteomes" id="UP000326921">
    <property type="component" value="Chromosome"/>
</dbReference>
<dbReference type="CDD" id="cd06420">
    <property type="entry name" value="GT2_Chondriotin_Pol_N"/>
    <property type="match status" value="1"/>
</dbReference>
<dbReference type="SUPFAM" id="SSF53448">
    <property type="entry name" value="Nucleotide-diphospho-sugar transferases"/>
    <property type="match status" value="1"/>
</dbReference>
<dbReference type="RefSeq" id="WP_153512278.1">
    <property type="nucleotide sequence ID" value="NZ_CP045652.1"/>
</dbReference>
<dbReference type="Gene3D" id="3.90.550.10">
    <property type="entry name" value="Spore Coat Polysaccharide Biosynthesis Protein SpsA, Chain A"/>
    <property type="match status" value="1"/>
</dbReference>
<dbReference type="InterPro" id="IPR050834">
    <property type="entry name" value="Glycosyltransf_2"/>
</dbReference>
<gene>
    <name evidence="4" type="ORF">GFH32_14460</name>
</gene>
<dbReference type="PANTHER" id="PTHR43685:SF3">
    <property type="entry name" value="SLR2126 PROTEIN"/>
    <property type="match status" value="1"/>
</dbReference>
<dbReference type="GO" id="GO:0016740">
    <property type="term" value="F:transferase activity"/>
    <property type="evidence" value="ECO:0007669"/>
    <property type="project" value="UniProtKB-KW"/>
</dbReference>
<dbReference type="EMBL" id="CP045652">
    <property type="protein sequence ID" value="QGA27442.1"/>
    <property type="molecule type" value="Genomic_DNA"/>
</dbReference>
<dbReference type="KEGG" id="sphe:GFH32_14460"/>
<dbReference type="PANTHER" id="PTHR43685">
    <property type="entry name" value="GLYCOSYLTRANSFERASE"/>
    <property type="match status" value="1"/>
</dbReference>
<evidence type="ECO:0000256" key="1">
    <source>
        <dbReference type="ARBA" id="ARBA00022679"/>
    </source>
</evidence>
<keyword evidence="1 4" id="KW-0808">Transferase</keyword>
<sequence>MKISLIISTYNWPEALDLCLRSVLQQRVLPSEILIADDGSSEQTAAVIDKFQEQFTIPLIHVWQEDQGFQLAKIRNKAIARSSGEYIVQIDGDLILHKDFIKDHLEFAERGSFVRASRIYMNEDLSRALIQNKRVRISPFEKGISNRMSAFRLSFLQQLFANKYKQKGDERWEIHGCNMAYWRDDAIAVNGYNELFKGWGPEDKEFVARLLNKGLKRHFLKFGAIAFHLWHQVNPKENLKNNVCLFEQAKRRKSIYCEFGIDQYLMVST</sequence>
<protein>
    <submittedName>
        <fullName evidence="4">Glycosyltransferase</fullName>
    </submittedName>
</protein>
<evidence type="ECO:0000259" key="2">
    <source>
        <dbReference type="Pfam" id="PF00535"/>
    </source>
</evidence>
<evidence type="ECO:0000313" key="4">
    <source>
        <dbReference type="EMBL" id="QGA27442.1"/>
    </source>
</evidence>
<accession>A0A5Q0QHW9</accession>
<feature type="domain" description="Galactosyltransferase C-terminal" evidence="3">
    <location>
        <begin position="170"/>
        <end position="222"/>
    </location>
</feature>
<evidence type="ECO:0000259" key="3">
    <source>
        <dbReference type="Pfam" id="PF02709"/>
    </source>
</evidence>
<proteinExistence type="predicted"/>
<organism evidence="4 5">
    <name type="scientific">Sphingobacterium zhuxiongii</name>
    <dbReference type="NCBI Taxonomy" id="2662364"/>
    <lineage>
        <taxon>Bacteria</taxon>
        <taxon>Pseudomonadati</taxon>
        <taxon>Bacteroidota</taxon>
        <taxon>Sphingobacteriia</taxon>
        <taxon>Sphingobacteriales</taxon>
        <taxon>Sphingobacteriaceae</taxon>
        <taxon>Sphingobacterium</taxon>
    </lineage>
</organism>
<dbReference type="AlphaFoldDB" id="A0A5Q0QHW9"/>
<dbReference type="Pfam" id="PF00535">
    <property type="entry name" value="Glycos_transf_2"/>
    <property type="match status" value="1"/>
</dbReference>
<reference evidence="4 5" key="1">
    <citation type="submission" date="2019-10" db="EMBL/GenBank/DDBJ databases">
        <authorList>
            <person name="Dong K."/>
        </authorList>
    </citation>
    <scope>NUCLEOTIDE SEQUENCE [LARGE SCALE GENOMIC DNA]</scope>
    <source>
        <strain evidence="5">dk4302</strain>
    </source>
</reference>